<organism evidence="2 3">
    <name type="scientific">Geobacillus subterraneus</name>
    <dbReference type="NCBI Taxonomy" id="129338"/>
    <lineage>
        <taxon>Bacteria</taxon>
        <taxon>Bacillati</taxon>
        <taxon>Bacillota</taxon>
        <taxon>Bacilli</taxon>
        <taxon>Bacillales</taxon>
        <taxon>Anoxybacillaceae</taxon>
        <taxon>Geobacillus</taxon>
    </lineage>
</organism>
<name>A0A679FXI1_9BACL</name>
<proteinExistence type="predicted"/>
<reference evidence="3" key="1">
    <citation type="journal article" date="2020" name="Microbiol. Resour. Announc.">
        <title>Complete Genome Sequence of Geobacillus sp. Strain E55-1, Isolated from Mine Geyser in Japan.</title>
        <authorList>
            <person name="Miyazaki K."/>
            <person name="Hase E."/>
            <person name="Tokito N."/>
        </authorList>
    </citation>
    <scope>NUCLEOTIDE SEQUENCE [LARGE SCALE GENOMIC DNA]</scope>
    <source>
        <strain evidence="3">E55-1</strain>
    </source>
</reference>
<dbReference type="AlphaFoldDB" id="A0A679FXI1"/>
<dbReference type="EMBL" id="AP022557">
    <property type="protein sequence ID" value="BBW98416.1"/>
    <property type="molecule type" value="Genomic_DNA"/>
</dbReference>
<keyword evidence="3" id="KW-1185">Reference proteome</keyword>
<keyword evidence="1" id="KW-0812">Transmembrane</keyword>
<keyword evidence="1" id="KW-0472">Membrane</keyword>
<evidence type="ECO:0000313" key="2">
    <source>
        <dbReference type="EMBL" id="BBW98416.1"/>
    </source>
</evidence>
<dbReference type="Proteomes" id="UP000501421">
    <property type="component" value="Chromosome"/>
</dbReference>
<keyword evidence="1" id="KW-1133">Transmembrane helix</keyword>
<accession>A0A679FXI1</accession>
<evidence type="ECO:0000313" key="3">
    <source>
        <dbReference type="Proteomes" id="UP000501421"/>
    </source>
</evidence>
<protein>
    <submittedName>
        <fullName evidence="2">Uncharacterized protein</fullName>
    </submittedName>
</protein>
<evidence type="ECO:0000256" key="1">
    <source>
        <dbReference type="SAM" id="Phobius"/>
    </source>
</evidence>
<dbReference type="RefSeq" id="WP_033844692.1">
    <property type="nucleotide sequence ID" value="NZ_AP022557.1"/>
</dbReference>
<sequence length="63" mass="6995">MGPSAPLWMTMLYYVVCIATLLVGVVMLVKETVRRLSSLAGSLFRPVHTIASLNRNRKTFNGN</sequence>
<feature type="transmembrane region" description="Helical" evidence="1">
    <location>
        <begin position="12"/>
        <end position="29"/>
    </location>
</feature>
<gene>
    <name evidence="2" type="ORF">GsuE55_32490</name>
</gene>